<accession>A0AAW9IQD4</accession>
<name>A0AAW9IQD4_CLOPF</name>
<comment type="caution">
    <text evidence="1">The sequence shown here is derived from an EMBL/GenBank/DDBJ whole genome shotgun (WGS) entry which is preliminary data.</text>
</comment>
<evidence type="ECO:0000313" key="2">
    <source>
        <dbReference type="Proteomes" id="UP001292368"/>
    </source>
</evidence>
<dbReference type="EMBL" id="WNVM01000300">
    <property type="protein sequence ID" value="MDZ5010360.1"/>
    <property type="molecule type" value="Genomic_DNA"/>
</dbReference>
<proteinExistence type="predicted"/>
<reference evidence="1" key="1">
    <citation type="submission" date="2019-11" db="EMBL/GenBank/DDBJ databases">
        <title>Characterization of Clostridium perfringens isolates from swine manure treated agricultural soils.</title>
        <authorList>
            <person name="Wushke S.T."/>
        </authorList>
    </citation>
    <scope>NUCLEOTIDE SEQUENCE</scope>
    <source>
        <strain evidence="1">V2</strain>
    </source>
</reference>
<sequence length="69" mass="7860">MEFVDIFKSSLPPKEKDINRKTAKNLCGIVIPIRGECSFSVNDKKYTIKLKALIITVISILHQKKIMVL</sequence>
<protein>
    <submittedName>
        <fullName evidence="1">Uncharacterized protein</fullName>
    </submittedName>
</protein>
<organism evidence="1 2">
    <name type="scientific">Clostridium perfringens</name>
    <dbReference type="NCBI Taxonomy" id="1502"/>
    <lineage>
        <taxon>Bacteria</taxon>
        <taxon>Bacillati</taxon>
        <taxon>Bacillota</taxon>
        <taxon>Clostridia</taxon>
        <taxon>Eubacteriales</taxon>
        <taxon>Clostridiaceae</taxon>
        <taxon>Clostridium</taxon>
    </lineage>
</organism>
<evidence type="ECO:0000313" key="1">
    <source>
        <dbReference type="EMBL" id="MDZ5010360.1"/>
    </source>
</evidence>
<gene>
    <name evidence="1" type="ORF">GNF77_15930</name>
</gene>
<dbReference type="RefSeq" id="WP_322382219.1">
    <property type="nucleotide sequence ID" value="NZ_WNVM01000300.1"/>
</dbReference>
<dbReference type="AlphaFoldDB" id="A0AAW9IQD4"/>
<dbReference type="Proteomes" id="UP001292368">
    <property type="component" value="Unassembled WGS sequence"/>
</dbReference>